<dbReference type="Pfam" id="PF16927">
    <property type="entry name" value="HisKA_7TM"/>
    <property type="match status" value="1"/>
</dbReference>
<dbReference type="InterPro" id="IPR003594">
    <property type="entry name" value="HATPase_dom"/>
</dbReference>
<keyword evidence="4" id="KW-1003">Cell membrane</keyword>
<dbReference type="PROSITE" id="PS50112">
    <property type="entry name" value="PAS"/>
    <property type="match status" value="1"/>
</dbReference>
<feature type="transmembrane region" description="Helical" evidence="9">
    <location>
        <begin position="38"/>
        <end position="59"/>
    </location>
</feature>
<dbReference type="InterPro" id="IPR000014">
    <property type="entry name" value="PAS"/>
</dbReference>
<dbReference type="InterPro" id="IPR036097">
    <property type="entry name" value="HisK_dim/P_sf"/>
</dbReference>
<dbReference type="Pfam" id="PF02518">
    <property type="entry name" value="HATPase_c"/>
    <property type="match status" value="1"/>
</dbReference>
<dbReference type="EMBL" id="CP064787">
    <property type="protein sequence ID" value="QSG04674.1"/>
    <property type="molecule type" value="Genomic_DNA"/>
</dbReference>
<dbReference type="InterPro" id="IPR005467">
    <property type="entry name" value="His_kinase_dom"/>
</dbReference>
<dbReference type="GO" id="GO:0005524">
    <property type="term" value="F:ATP binding"/>
    <property type="evidence" value="ECO:0007669"/>
    <property type="project" value="UniProtKB-KW"/>
</dbReference>
<evidence type="ECO:0000313" key="13">
    <source>
        <dbReference type="Proteomes" id="UP000663525"/>
    </source>
</evidence>
<dbReference type="GeneID" id="68853972"/>
<evidence type="ECO:0000256" key="6">
    <source>
        <dbReference type="ARBA" id="ARBA00022741"/>
    </source>
</evidence>
<dbReference type="InterPro" id="IPR013656">
    <property type="entry name" value="PAS_4"/>
</dbReference>
<protein>
    <recommendedName>
        <fullName evidence="3">histidine kinase</fullName>
        <ecNumber evidence="3">2.7.13.3</ecNumber>
    </recommendedName>
</protein>
<proteinExistence type="predicted"/>
<evidence type="ECO:0000256" key="2">
    <source>
        <dbReference type="ARBA" id="ARBA00004651"/>
    </source>
</evidence>
<dbReference type="EC" id="2.7.13.3" evidence="3"/>
<feature type="transmembrane region" description="Helical" evidence="9">
    <location>
        <begin position="185"/>
        <end position="209"/>
    </location>
</feature>
<dbReference type="Proteomes" id="UP000663525">
    <property type="component" value="Chromosome"/>
</dbReference>
<comment type="catalytic activity">
    <reaction evidence="1">
        <text>ATP + protein L-histidine = ADP + protein N-phospho-L-histidine.</text>
        <dbReference type="EC" id="2.7.13.3"/>
    </reaction>
</comment>
<dbReference type="PANTHER" id="PTHR44936:SF10">
    <property type="entry name" value="SENSOR PROTEIN RSTB"/>
    <property type="match status" value="1"/>
</dbReference>
<feature type="transmembrane region" description="Helical" evidence="9">
    <location>
        <begin position="155"/>
        <end position="173"/>
    </location>
</feature>
<comment type="subcellular location">
    <subcellularLocation>
        <location evidence="2">Cell membrane</location>
        <topology evidence="2">Multi-pass membrane protein</topology>
    </subcellularLocation>
</comment>
<dbReference type="SUPFAM" id="SSF47384">
    <property type="entry name" value="Homodimeric domain of signal transducing histidine kinase"/>
    <property type="match status" value="1"/>
</dbReference>
<evidence type="ECO:0000259" key="10">
    <source>
        <dbReference type="PROSITE" id="PS50109"/>
    </source>
</evidence>
<keyword evidence="6" id="KW-0547">Nucleotide-binding</keyword>
<keyword evidence="8" id="KW-0067">ATP-binding</keyword>
<dbReference type="SMART" id="SM00387">
    <property type="entry name" value="HATPase_c"/>
    <property type="match status" value="1"/>
</dbReference>
<reference evidence="12" key="1">
    <citation type="submission" date="2020-11" db="EMBL/GenBank/DDBJ databases">
        <title>Carbohydrate-dependent, anaerobic sulfur respiration: A novel catabolism in halophilic archaea.</title>
        <authorList>
            <person name="Sorokin D.Y."/>
            <person name="Messina E."/>
            <person name="Smedile F."/>
            <person name="La Cono V."/>
            <person name="Hallsworth J.E."/>
            <person name="Yakimov M.M."/>
        </authorList>
    </citation>
    <scope>NUCLEOTIDE SEQUENCE</scope>
    <source>
        <strain evidence="12">HSR12-1</strain>
    </source>
</reference>
<keyword evidence="9" id="KW-0812">Transmembrane</keyword>
<dbReference type="PANTHER" id="PTHR44936">
    <property type="entry name" value="SENSOR PROTEIN CREC"/>
    <property type="match status" value="1"/>
</dbReference>
<evidence type="ECO:0000256" key="4">
    <source>
        <dbReference type="ARBA" id="ARBA00022475"/>
    </source>
</evidence>
<feature type="transmembrane region" description="Helical" evidence="9">
    <location>
        <begin position="65"/>
        <end position="89"/>
    </location>
</feature>
<evidence type="ECO:0000256" key="9">
    <source>
        <dbReference type="SAM" id="Phobius"/>
    </source>
</evidence>
<evidence type="ECO:0000313" key="12">
    <source>
        <dbReference type="EMBL" id="QSG04674.1"/>
    </source>
</evidence>
<feature type="transmembrane region" description="Helical" evidence="9">
    <location>
        <begin position="6"/>
        <end position="26"/>
    </location>
</feature>
<keyword evidence="5" id="KW-0808">Transferase</keyword>
<dbReference type="InterPro" id="IPR036890">
    <property type="entry name" value="HATPase_C_sf"/>
</dbReference>
<keyword evidence="9" id="KW-1133">Transmembrane helix</keyword>
<evidence type="ECO:0000256" key="3">
    <source>
        <dbReference type="ARBA" id="ARBA00012438"/>
    </source>
</evidence>
<dbReference type="RefSeq" id="WP_229115675.1">
    <property type="nucleotide sequence ID" value="NZ_CP064787.1"/>
</dbReference>
<dbReference type="InterPro" id="IPR050980">
    <property type="entry name" value="2C_sensor_his_kinase"/>
</dbReference>
<organism evidence="12 13">
    <name type="scientific">Halapricum desulfuricans</name>
    <dbReference type="NCBI Taxonomy" id="2841257"/>
    <lineage>
        <taxon>Archaea</taxon>
        <taxon>Methanobacteriati</taxon>
        <taxon>Methanobacteriota</taxon>
        <taxon>Stenosarchaea group</taxon>
        <taxon>Halobacteria</taxon>
        <taxon>Halobacteriales</taxon>
        <taxon>Haloarculaceae</taxon>
        <taxon>Halapricum</taxon>
    </lineage>
</organism>
<dbReference type="SUPFAM" id="SSF55874">
    <property type="entry name" value="ATPase domain of HSP90 chaperone/DNA topoisomerase II/histidine kinase"/>
    <property type="match status" value="1"/>
</dbReference>
<dbReference type="InterPro" id="IPR031621">
    <property type="entry name" value="HisKA_7TM"/>
</dbReference>
<sequence>MGWELTIHAVPLFLAPAVAALVAGAIYANRSVGGQQRLLALVVVAGWWSLAYGIALVQTDLGAKVLFHGIMFAGVGLTPVTWLVFVVGYTGGDEWVTRRRVAALAAVPLLTALVAITNAPVGSHELFWTDPSLDASAPPVVLDAGYGPLFWAHSVYAYTLLVISGGYLLRLALFTDRIHRSQAVTLVVVSGIPIGANVAHLAGVVPGAVDPTPPALVVSGLVIATRYRLLTVVPAARQLARSELIERTPDPVIVVSDGDKVLDLNPAAASLFDTARSDAVGRQLDRVAPDLAGTAADLGPETAQTDVAVEASACASRYFDVQATPISAGYGVVTGRVLTLREITDRRRREQRLSVLNRLLRHDLRNVMTAIRGNAELVEQRVDDPEVRERMAVIERNVDTIVERREKFDSVLRSLDVDTEPVEITSTVRAVIDDADGDAKIGFEAPADCYIEGHPIVRIALEEVLENALEHATERIDVAVETADSIVELTVCDDGDGIADHEVEPLSNGRETPLEHTSGVGLWTVKWVVEALDGSVGFETDDGTCITLALPRATGVDK</sequence>
<accession>A0A897MVZ3</accession>
<feature type="transmembrane region" description="Helical" evidence="9">
    <location>
        <begin position="101"/>
        <end position="121"/>
    </location>
</feature>
<dbReference type="GO" id="GO:0005886">
    <property type="term" value="C:plasma membrane"/>
    <property type="evidence" value="ECO:0007669"/>
    <property type="project" value="UniProtKB-SubCell"/>
</dbReference>
<dbReference type="PROSITE" id="PS50109">
    <property type="entry name" value="HIS_KIN"/>
    <property type="match status" value="1"/>
</dbReference>
<keyword evidence="9" id="KW-0472">Membrane</keyword>
<evidence type="ECO:0000256" key="5">
    <source>
        <dbReference type="ARBA" id="ARBA00022679"/>
    </source>
</evidence>
<feature type="domain" description="PAS" evidence="11">
    <location>
        <begin position="237"/>
        <end position="290"/>
    </location>
</feature>
<dbReference type="Gene3D" id="3.30.450.20">
    <property type="entry name" value="PAS domain"/>
    <property type="match status" value="1"/>
</dbReference>
<dbReference type="SUPFAM" id="SSF55785">
    <property type="entry name" value="PYP-like sensor domain (PAS domain)"/>
    <property type="match status" value="1"/>
</dbReference>
<evidence type="ECO:0000256" key="1">
    <source>
        <dbReference type="ARBA" id="ARBA00000085"/>
    </source>
</evidence>
<feature type="domain" description="Histidine kinase" evidence="10">
    <location>
        <begin position="359"/>
        <end position="554"/>
    </location>
</feature>
<dbReference type="AlphaFoldDB" id="A0A897MVZ3"/>
<dbReference type="GO" id="GO:0000155">
    <property type="term" value="F:phosphorelay sensor kinase activity"/>
    <property type="evidence" value="ECO:0007669"/>
    <property type="project" value="InterPro"/>
</dbReference>
<evidence type="ECO:0000259" key="11">
    <source>
        <dbReference type="PROSITE" id="PS50112"/>
    </source>
</evidence>
<dbReference type="Pfam" id="PF08448">
    <property type="entry name" value="PAS_4"/>
    <property type="match status" value="1"/>
</dbReference>
<name>A0A897MVZ3_9EURY</name>
<dbReference type="CDD" id="cd00082">
    <property type="entry name" value="HisKA"/>
    <property type="match status" value="1"/>
</dbReference>
<dbReference type="Gene3D" id="3.30.565.10">
    <property type="entry name" value="Histidine kinase-like ATPase, C-terminal domain"/>
    <property type="match status" value="1"/>
</dbReference>
<dbReference type="InterPro" id="IPR003661">
    <property type="entry name" value="HisK_dim/P_dom"/>
</dbReference>
<evidence type="ECO:0000256" key="8">
    <source>
        <dbReference type="ARBA" id="ARBA00022840"/>
    </source>
</evidence>
<gene>
    <name evidence="12" type="ORF">HSR121_0318</name>
</gene>
<dbReference type="InterPro" id="IPR035965">
    <property type="entry name" value="PAS-like_dom_sf"/>
</dbReference>
<dbReference type="NCBIfam" id="TIGR00229">
    <property type="entry name" value="sensory_box"/>
    <property type="match status" value="1"/>
</dbReference>
<evidence type="ECO:0000256" key="7">
    <source>
        <dbReference type="ARBA" id="ARBA00022777"/>
    </source>
</evidence>
<keyword evidence="7 12" id="KW-0418">Kinase</keyword>